<keyword evidence="2" id="KW-1185">Reference proteome</keyword>
<reference evidence="1 2" key="1">
    <citation type="journal article" date="2016" name="Mol. Biol. Evol.">
        <title>Comparative Genomics of Early-Diverging Mushroom-Forming Fungi Provides Insights into the Origins of Lignocellulose Decay Capabilities.</title>
        <authorList>
            <person name="Nagy L.G."/>
            <person name="Riley R."/>
            <person name="Tritt A."/>
            <person name="Adam C."/>
            <person name="Daum C."/>
            <person name="Floudas D."/>
            <person name="Sun H."/>
            <person name="Yadav J.S."/>
            <person name="Pangilinan J."/>
            <person name="Larsson K.H."/>
            <person name="Matsuura K."/>
            <person name="Barry K."/>
            <person name="Labutti K."/>
            <person name="Kuo R."/>
            <person name="Ohm R.A."/>
            <person name="Bhattacharya S.S."/>
            <person name="Shirouzu T."/>
            <person name="Yoshinaga Y."/>
            <person name="Martin F.M."/>
            <person name="Grigoriev I.V."/>
            <person name="Hibbett D.S."/>
        </authorList>
    </citation>
    <scope>NUCLEOTIDE SEQUENCE [LARGE SCALE GENOMIC DNA]</scope>
    <source>
        <strain evidence="1 2">HHB14362 ss-1</strain>
    </source>
</reference>
<evidence type="ECO:0000313" key="2">
    <source>
        <dbReference type="Proteomes" id="UP000076761"/>
    </source>
</evidence>
<dbReference type="AlphaFoldDB" id="A0A165MZ54"/>
<organism evidence="1 2">
    <name type="scientific">Neolentinus lepideus HHB14362 ss-1</name>
    <dbReference type="NCBI Taxonomy" id="1314782"/>
    <lineage>
        <taxon>Eukaryota</taxon>
        <taxon>Fungi</taxon>
        <taxon>Dikarya</taxon>
        <taxon>Basidiomycota</taxon>
        <taxon>Agaricomycotina</taxon>
        <taxon>Agaricomycetes</taxon>
        <taxon>Gloeophyllales</taxon>
        <taxon>Gloeophyllaceae</taxon>
        <taxon>Neolentinus</taxon>
    </lineage>
</organism>
<dbReference type="Proteomes" id="UP000076761">
    <property type="component" value="Unassembled WGS sequence"/>
</dbReference>
<gene>
    <name evidence="1" type="ORF">NEOLEDRAFT_1183826</name>
</gene>
<evidence type="ECO:0000313" key="1">
    <source>
        <dbReference type="EMBL" id="KZT18967.1"/>
    </source>
</evidence>
<accession>A0A165MZ54</accession>
<sequence length="131" mass="14721">MSGVIQSSHRHFGRRRPAFLLRSEPRRCLRVPFHMAYSPPSPRISASSIGATFLMRAVRIDTWRDHGYHDTAAPQNGPALYPSIGSIARPRIIEEARSNAKSRRTRLAPVRGAARVLEFVAQDIGRRAHVD</sequence>
<protein>
    <submittedName>
        <fullName evidence="1">Uncharacterized protein</fullName>
    </submittedName>
</protein>
<proteinExistence type="predicted"/>
<dbReference type="EMBL" id="KV425655">
    <property type="protein sequence ID" value="KZT18967.1"/>
    <property type="molecule type" value="Genomic_DNA"/>
</dbReference>
<dbReference type="InParanoid" id="A0A165MZ54"/>
<name>A0A165MZ54_9AGAM</name>